<evidence type="ECO:0000256" key="4">
    <source>
        <dbReference type="ARBA" id="ARBA00023015"/>
    </source>
</evidence>
<evidence type="ECO:0000256" key="8">
    <source>
        <dbReference type="PIRSR" id="PIRSR602481-2"/>
    </source>
</evidence>
<gene>
    <name evidence="9" type="ORF">AVDCRST_MAG88-4254</name>
</gene>
<comment type="similarity">
    <text evidence="1">Belongs to the Fur family.</text>
</comment>
<feature type="binding site" evidence="8">
    <location>
        <position position="98"/>
    </location>
    <ligand>
        <name>Fe cation</name>
        <dbReference type="ChEBI" id="CHEBI:24875"/>
    </ligand>
</feature>
<dbReference type="Gene3D" id="1.10.10.10">
    <property type="entry name" value="Winged helix-like DNA-binding domain superfamily/Winged helix DNA-binding domain"/>
    <property type="match status" value="1"/>
</dbReference>
<dbReference type="InterPro" id="IPR043135">
    <property type="entry name" value="Fur_C"/>
</dbReference>
<dbReference type="Gene3D" id="3.30.1490.190">
    <property type="match status" value="1"/>
</dbReference>
<dbReference type="AlphaFoldDB" id="A0A6J4VS86"/>
<feature type="binding site" evidence="7">
    <location>
        <position position="104"/>
    </location>
    <ligand>
        <name>Zn(2+)</name>
        <dbReference type="ChEBI" id="CHEBI:29105"/>
    </ligand>
</feature>
<evidence type="ECO:0000313" key="9">
    <source>
        <dbReference type="EMBL" id="CAA9587733.1"/>
    </source>
</evidence>
<keyword evidence="4" id="KW-0805">Transcription regulation</keyword>
<dbReference type="GO" id="GO:1900376">
    <property type="term" value="P:regulation of secondary metabolite biosynthetic process"/>
    <property type="evidence" value="ECO:0007669"/>
    <property type="project" value="TreeGrafter"/>
</dbReference>
<dbReference type="SUPFAM" id="SSF46785">
    <property type="entry name" value="Winged helix' DNA-binding domain"/>
    <property type="match status" value="1"/>
</dbReference>
<evidence type="ECO:0000256" key="2">
    <source>
        <dbReference type="ARBA" id="ARBA00022491"/>
    </source>
</evidence>
<dbReference type="GO" id="GO:0008270">
    <property type="term" value="F:zinc ion binding"/>
    <property type="evidence" value="ECO:0007669"/>
    <property type="project" value="TreeGrafter"/>
</dbReference>
<protein>
    <recommendedName>
        <fullName evidence="10">Ferric uptake regulation protein FUR</fullName>
    </recommendedName>
</protein>
<dbReference type="EMBL" id="CADCWM010001062">
    <property type="protein sequence ID" value="CAA9587733.1"/>
    <property type="molecule type" value="Genomic_DNA"/>
</dbReference>
<proteinExistence type="inferred from homology"/>
<dbReference type="InterPro" id="IPR036390">
    <property type="entry name" value="WH_DNA-bd_sf"/>
</dbReference>
<feature type="binding site" evidence="7">
    <location>
        <position position="147"/>
    </location>
    <ligand>
        <name>Zn(2+)</name>
        <dbReference type="ChEBI" id="CHEBI:29105"/>
    </ligand>
</feature>
<evidence type="ECO:0008006" key="10">
    <source>
        <dbReference type="Google" id="ProtNLM"/>
    </source>
</evidence>
<dbReference type="GO" id="GO:0045892">
    <property type="term" value="P:negative regulation of DNA-templated transcription"/>
    <property type="evidence" value="ECO:0007669"/>
    <property type="project" value="TreeGrafter"/>
</dbReference>
<feature type="binding site" evidence="7">
    <location>
        <position position="107"/>
    </location>
    <ligand>
        <name>Zn(2+)</name>
        <dbReference type="ChEBI" id="CHEBI:29105"/>
    </ligand>
</feature>
<dbReference type="InterPro" id="IPR036388">
    <property type="entry name" value="WH-like_DNA-bd_sf"/>
</dbReference>
<name>A0A6J4VS86_9BACT</name>
<keyword evidence="8" id="KW-0408">Iron</keyword>
<dbReference type="InterPro" id="IPR002481">
    <property type="entry name" value="FUR"/>
</dbReference>
<evidence type="ECO:0000256" key="6">
    <source>
        <dbReference type="ARBA" id="ARBA00023163"/>
    </source>
</evidence>
<comment type="cofactor">
    <cofactor evidence="8">
        <name>Mn(2+)</name>
        <dbReference type="ChEBI" id="CHEBI:29035"/>
    </cofactor>
    <cofactor evidence="8">
        <name>Fe(2+)</name>
        <dbReference type="ChEBI" id="CHEBI:29033"/>
    </cofactor>
    <text evidence="8">Binds 1 Mn(2+) or Fe(2+) ion per subunit.</text>
</comment>
<feature type="binding site" evidence="8">
    <location>
        <position position="136"/>
    </location>
    <ligand>
        <name>Fe cation</name>
        <dbReference type="ChEBI" id="CHEBI:24875"/>
    </ligand>
</feature>
<dbReference type="PANTHER" id="PTHR33202:SF7">
    <property type="entry name" value="FERRIC UPTAKE REGULATION PROTEIN"/>
    <property type="match status" value="1"/>
</dbReference>
<keyword evidence="3 7" id="KW-0862">Zinc</keyword>
<sequence>MDGATTTGTWTEHTLRTLAGAGYRASGARAEVIDGLAELGCSVTAREIADLLREKGSGVGLASIYRALDLLDRLGLVQRFEVGEGVARYEPAHPGGDHHHHIVCDSCGTVEAFEDEGLEQAIHSLSDRVSFAVGAHEVTLHGECPVCRSQDG</sequence>
<accession>A0A6J4VS86</accession>
<evidence type="ECO:0000256" key="7">
    <source>
        <dbReference type="PIRSR" id="PIRSR602481-1"/>
    </source>
</evidence>
<dbReference type="CDD" id="cd07153">
    <property type="entry name" value="Fur_like"/>
    <property type="match status" value="1"/>
</dbReference>
<dbReference type="GO" id="GO:0000976">
    <property type="term" value="F:transcription cis-regulatory region binding"/>
    <property type="evidence" value="ECO:0007669"/>
    <property type="project" value="TreeGrafter"/>
</dbReference>
<organism evidence="9">
    <name type="scientific">uncultured Thermomicrobiales bacterium</name>
    <dbReference type="NCBI Taxonomy" id="1645740"/>
    <lineage>
        <taxon>Bacteria</taxon>
        <taxon>Pseudomonadati</taxon>
        <taxon>Thermomicrobiota</taxon>
        <taxon>Thermomicrobia</taxon>
        <taxon>Thermomicrobiales</taxon>
        <taxon>environmental samples</taxon>
    </lineage>
</organism>
<dbReference type="GO" id="GO:0003700">
    <property type="term" value="F:DNA-binding transcription factor activity"/>
    <property type="evidence" value="ECO:0007669"/>
    <property type="project" value="InterPro"/>
</dbReference>
<keyword evidence="2" id="KW-0678">Repressor</keyword>
<keyword evidence="7" id="KW-0479">Metal-binding</keyword>
<dbReference type="Pfam" id="PF01475">
    <property type="entry name" value="FUR"/>
    <property type="match status" value="1"/>
</dbReference>
<feature type="binding site" evidence="8">
    <location>
        <position position="119"/>
    </location>
    <ligand>
        <name>Fe cation</name>
        <dbReference type="ChEBI" id="CHEBI:24875"/>
    </ligand>
</feature>
<reference evidence="9" key="1">
    <citation type="submission" date="2020-02" db="EMBL/GenBank/DDBJ databases">
        <authorList>
            <person name="Meier V. D."/>
        </authorList>
    </citation>
    <scope>NUCLEOTIDE SEQUENCE</scope>
    <source>
        <strain evidence="9">AVDCRST_MAG88</strain>
    </source>
</reference>
<evidence type="ECO:0000256" key="1">
    <source>
        <dbReference type="ARBA" id="ARBA00007957"/>
    </source>
</evidence>
<keyword evidence="6" id="KW-0804">Transcription</keyword>
<feature type="binding site" evidence="7">
    <location>
        <position position="144"/>
    </location>
    <ligand>
        <name>Zn(2+)</name>
        <dbReference type="ChEBI" id="CHEBI:29105"/>
    </ligand>
</feature>
<dbReference type="PANTHER" id="PTHR33202">
    <property type="entry name" value="ZINC UPTAKE REGULATION PROTEIN"/>
    <property type="match status" value="1"/>
</dbReference>
<keyword evidence="5" id="KW-0238">DNA-binding</keyword>
<evidence type="ECO:0000256" key="5">
    <source>
        <dbReference type="ARBA" id="ARBA00023125"/>
    </source>
</evidence>
<comment type="cofactor">
    <cofactor evidence="7">
        <name>Zn(2+)</name>
        <dbReference type="ChEBI" id="CHEBI:29105"/>
    </cofactor>
    <text evidence="7">Binds 1 zinc ion per subunit.</text>
</comment>
<evidence type="ECO:0000256" key="3">
    <source>
        <dbReference type="ARBA" id="ARBA00022833"/>
    </source>
</evidence>